<reference evidence="1 2" key="1">
    <citation type="submission" date="2023-01" db="EMBL/GenBank/DDBJ databases">
        <authorList>
            <person name="Whitehead M."/>
        </authorList>
    </citation>
    <scope>NUCLEOTIDE SEQUENCE [LARGE SCALE GENOMIC DNA]</scope>
</reference>
<sequence>MWLVVVFKDDNSVEAVPSYWYKNRKCAWPRKNAKKMITHRSPPNILEFDYLEARKLGNKSYDSYTIARNKAKLSENTSDLSTTEVSEST</sequence>
<gene>
    <name evidence="1" type="ORF">MEUPH1_LOCUS27911</name>
</gene>
<organism evidence="1 2">
    <name type="scientific">Macrosiphum euphorbiae</name>
    <name type="common">potato aphid</name>
    <dbReference type="NCBI Taxonomy" id="13131"/>
    <lineage>
        <taxon>Eukaryota</taxon>
        <taxon>Metazoa</taxon>
        <taxon>Ecdysozoa</taxon>
        <taxon>Arthropoda</taxon>
        <taxon>Hexapoda</taxon>
        <taxon>Insecta</taxon>
        <taxon>Pterygota</taxon>
        <taxon>Neoptera</taxon>
        <taxon>Paraneoptera</taxon>
        <taxon>Hemiptera</taxon>
        <taxon>Sternorrhyncha</taxon>
        <taxon>Aphidomorpha</taxon>
        <taxon>Aphidoidea</taxon>
        <taxon>Aphididae</taxon>
        <taxon>Macrosiphini</taxon>
        <taxon>Macrosiphum</taxon>
    </lineage>
</organism>
<proteinExistence type="predicted"/>
<evidence type="ECO:0000313" key="1">
    <source>
        <dbReference type="EMBL" id="CAI6374271.1"/>
    </source>
</evidence>
<name>A0AAV0Y4A4_9HEMI</name>
<dbReference type="Proteomes" id="UP001160148">
    <property type="component" value="Unassembled WGS sequence"/>
</dbReference>
<comment type="caution">
    <text evidence="1">The sequence shown here is derived from an EMBL/GenBank/DDBJ whole genome shotgun (WGS) entry which is preliminary data.</text>
</comment>
<dbReference type="EMBL" id="CARXXK010001184">
    <property type="protein sequence ID" value="CAI6374271.1"/>
    <property type="molecule type" value="Genomic_DNA"/>
</dbReference>
<dbReference type="AlphaFoldDB" id="A0AAV0Y4A4"/>
<evidence type="ECO:0000313" key="2">
    <source>
        <dbReference type="Proteomes" id="UP001160148"/>
    </source>
</evidence>
<accession>A0AAV0Y4A4</accession>
<protein>
    <submittedName>
        <fullName evidence="1">Uncharacterized protein</fullName>
    </submittedName>
</protein>
<keyword evidence="2" id="KW-1185">Reference proteome</keyword>